<dbReference type="SUPFAM" id="SSF53448">
    <property type="entry name" value="Nucleotide-diphospho-sugar transferases"/>
    <property type="match status" value="2"/>
</dbReference>
<proteinExistence type="predicted"/>
<gene>
    <name evidence="2" type="ORF">GXW76_15910</name>
</gene>
<dbReference type="CDD" id="cd04186">
    <property type="entry name" value="GT_2_like_c"/>
    <property type="match status" value="1"/>
</dbReference>
<dbReference type="Proteomes" id="UP001138751">
    <property type="component" value="Unassembled WGS sequence"/>
</dbReference>
<dbReference type="Gene3D" id="3.90.550.10">
    <property type="entry name" value="Spore Coat Polysaccharide Biosynthesis Protein SpsA, Chain A"/>
    <property type="match status" value="2"/>
</dbReference>
<reference evidence="2" key="2">
    <citation type="journal article" date="2021" name="Syst. Appl. Microbiol.">
        <title>Roseomonas hellenica sp. nov., isolated from roots of wild-growing Alkanna tinctoria.</title>
        <authorList>
            <person name="Rat A."/>
            <person name="Naranjo H.D."/>
            <person name="Lebbe L."/>
            <person name="Cnockaert M."/>
            <person name="Krigas N."/>
            <person name="Grigoriadou K."/>
            <person name="Maloupa E."/>
            <person name="Willems A."/>
        </authorList>
    </citation>
    <scope>NUCLEOTIDE SEQUENCE</scope>
    <source>
        <strain evidence="2">LMG 31231</strain>
    </source>
</reference>
<dbReference type="InterPro" id="IPR001173">
    <property type="entry name" value="Glyco_trans_2-like"/>
</dbReference>
<comment type="caution">
    <text evidence="2">The sequence shown here is derived from an EMBL/GenBank/DDBJ whole genome shotgun (WGS) entry which is preliminary data.</text>
</comment>
<feature type="domain" description="Glycosyltransferase 2-like" evidence="1">
    <location>
        <begin position="337"/>
        <end position="461"/>
    </location>
</feature>
<evidence type="ECO:0000313" key="2">
    <source>
        <dbReference type="EMBL" id="MBR0672664.1"/>
    </source>
</evidence>
<sequence>MPSLKRLLVQVLTWVRLRVRRNPRLREAVRPLLRPLLPVLRRYVPTPPAIAYEDWIADYDTLDGEARARIRAEIAGWTDTPLMSVVLSARGVPDAALGAAIASVCGQLHPSWEICVAHAGPPGAEPAPPLVEAARKDARIRFPTAAAAGDVEALTAAIAIARGQWVILMDGNDRLAEQALFRIAREALRHPDAALIYSDEDRIDAQGRRGDPHFKPDFDPELLLAQDYFGRLLAYRRDVLAAVGGLRADAGASACHDLALRAVQAIGPAAVRHIPAILCHVGGAPGAQTGPASATAQRVVQQALAAAGSAARAVPNPLAPALLRIVHPVPEPEPLVSIIIPTRDRAELLRPCMEGILHRTDYRAIEVLVADNGSTEPDAIALLAELRDDPRVRVLEEPGPFNYSRINNRAVAQARGEILLLLNNDIEVIEGGWLGELVSHAVRPEIGAVGAKLLYPDGTVQHAGVLLGLGWPRGVAGHIYLGAQGDDPGPFGQLAVTRSAAAVTAACLAVRRTLYDEVGGLDEQNLTVAFNDVDFCLRLHARGYRNLWTPFSVLFHKESASRGDDLTGAKARRFQGEIDYMRSQWAELLDNDPYWNPNLSLTSTERRLAEPPRVPRP</sequence>
<name>A0A9X9WZT5_9PROT</name>
<keyword evidence="3" id="KW-1185">Reference proteome</keyword>
<protein>
    <submittedName>
        <fullName evidence="2">Glycosyltransferase</fullName>
    </submittedName>
</protein>
<dbReference type="InterPro" id="IPR029044">
    <property type="entry name" value="Nucleotide-diphossugar_trans"/>
</dbReference>
<dbReference type="AlphaFoldDB" id="A0A9X9WZT5"/>
<dbReference type="PANTHER" id="PTHR43179:SF7">
    <property type="entry name" value="RHAMNOSYLTRANSFERASE WBBL"/>
    <property type="match status" value="1"/>
</dbReference>
<dbReference type="RefSeq" id="WP_211863082.1">
    <property type="nucleotide sequence ID" value="NZ_JAAEDM010000046.1"/>
</dbReference>
<accession>A0A9X9WZT5</accession>
<dbReference type="Pfam" id="PF00535">
    <property type="entry name" value="Glycos_transf_2"/>
    <property type="match status" value="2"/>
</dbReference>
<dbReference type="PANTHER" id="PTHR43179">
    <property type="entry name" value="RHAMNOSYLTRANSFERASE WBBL"/>
    <property type="match status" value="1"/>
</dbReference>
<reference evidence="2" key="1">
    <citation type="submission" date="2020-01" db="EMBL/GenBank/DDBJ databases">
        <authorList>
            <person name="Rat A."/>
        </authorList>
    </citation>
    <scope>NUCLEOTIDE SEQUENCE</scope>
    <source>
        <strain evidence="2">LMG 31231</strain>
    </source>
</reference>
<evidence type="ECO:0000313" key="3">
    <source>
        <dbReference type="Proteomes" id="UP001138751"/>
    </source>
</evidence>
<feature type="domain" description="Glycosyltransferase 2-like" evidence="1">
    <location>
        <begin position="90"/>
        <end position="239"/>
    </location>
</feature>
<organism evidence="2 3">
    <name type="scientific">Neoroseomonas soli</name>
    <dbReference type="NCBI Taxonomy" id="1081025"/>
    <lineage>
        <taxon>Bacteria</taxon>
        <taxon>Pseudomonadati</taxon>
        <taxon>Pseudomonadota</taxon>
        <taxon>Alphaproteobacteria</taxon>
        <taxon>Acetobacterales</taxon>
        <taxon>Acetobacteraceae</taxon>
        <taxon>Neoroseomonas</taxon>
    </lineage>
</organism>
<dbReference type="EMBL" id="JAAEDM010000046">
    <property type="protein sequence ID" value="MBR0672664.1"/>
    <property type="molecule type" value="Genomic_DNA"/>
</dbReference>
<evidence type="ECO:0000259" key="1">
    <source>
        <dbReference type="Pfam" id="PF00535"/>
    </source>
</evidence>